<dbReference type="GO" id="GO:0003700">
    <property type="term" value="F:DNA-binding transcription factor activity"/>
    <property type="evidence" value="ECO:0007669"/>
    <property type="project" value="InterPro"/>
</dbReference>
<evidence type="ECO:0000313" key="5">
    <source>
        <dbReference type="EMBL" id="HIR39629.1"/>
    </source>
</evidence>
<evidence type="ECO:0000313" key="6">
    <source>
        <dbReference type="Proteomes" id="UP000824179"/>
    </source>
</evidence>
<dbReference type="SUPFAM" id="SSF46785">
    <property type="entry name" value="Winged helix' DNA-binding domain"/>
    <property type="match status" value="1"/>
</dbReference>
<protein>
    <submittedName>
        <fullName evidence="5">Winged helix-turn-helix transcriptional regulator</fullName>
    </submittedName>
</protein>
<dbReference type="InterPro" id="IPR036388">
    <property type="entry name" value="WH-like_DNA-bd_sf"/>
</dbReference>
<feature type="domain" description="HTH marR-type" evidence="4">
    <location>
        <begin position="3"/>
        <end position="139"/>
    </location>
</feature>
<organism evidence="5 6">
    <name type="scientific">Candidatus Coproplasma stercoripullorum</name>
    <dbReference type="NCBI Taxonomy" id="2840751"/>
    <lineage>
        <taxon>Bacteria</taxon>
        <taxon>Bacillati</taxon>
        <taxon>Bacillota</taxon>
        <taxon>Clostridia</taxon>
        <taxon>Eubacteriales</taxon>
        <taxon>Candidatus Coproplasma</taxon>
    </lineage>
</organism>
<dbReference type="PANTHER" id="PTHR42756:SF1">
    <property type="entry name" value="TRANSCRIPTIONAL REPRESSOR OF EMRAB OPERON"/>
    <property type="match status" value="1"/>
</dbReference>
<proteinExistence type="predicted"/>
<dbReference type="GO" id="GO:0003677">
    <property type="term" value="F:DNA binding"/>
    <property type="evidence" value="ECO:0007669"/>
    <property type="project" value="UniProtKB-KW"/>
</dbReference>
<dbReference type="InterPro" id="IPR036390">
    <property type="entry name" value="WH_DNA-bd_sf"/>
</dbReference>
<keyword evidence="1" id="KW-0805">Transcription regulation</keyword>
<dbReference type="PROSITE" id="PS50995">
    <property type="entry name" value="HTH_MARR_2"/>
    <property type="match status" value="1"/>
</dbReference>
<evidence type="ECO:0000256" key="2">
    <source>
        <dbReference type="ARBA" id="ARBA00023125"/>
    </source>
</evidence>
<dbReference type="EMBL" id="DVHB01000077">
    <property type="protein sequence ID" value="HIR39629.1"/>
    <property type="molecule type" value="Genomic_DNA"/>
</dbReference>
<sequence length="143" mass="16494">MENRRLFGLMCYVNREMERRNSENLSSVGITGAQLQTLVFVHRSALRGERVCQRDVERELNLRASSVSTMLAGLTSCGYITRSFAEGDNRTKFIELTEKGEDLCKRNRELMDKCDAIIQDALTDEEQVRFKELLIKIFNHINS</sequence>
<name>A0A9D1DBT4_9FIRM</name>
<evidence type="ECO:0000256" key="3">
    <source>
        <dbReference type="ARBA" id="ARBA00023163"/>
    </source>
</evidence>
<keyword evidence="2" id="KW-0238">DNA-binding</keyword>
<reference evidence="5" key="1">
    <citation type="submission" date="2020-10" db="EMBL/GenBank/DDBJ databases">
        <authorList>
            <person name="Gilroy R."/>
        </authorList>
    </citation>
    <scope>NUCLEOTIDE SEQUENCE</scope>
    <source>
        <strain evidence="5">ChiW25-3613</strain>
    </source>
</reference>
<dbReference type="InterPro" id="IPR000835">
    <property type="entry name" value="HTH_MarR-typ"/>
</dbReference>
<dbReference type="SMART" id="SM00347">
    <property type="entry name" value="HTH_MARR"/>
    <property type="match status" value="1"/>
</dbReference>
<comment type="caution">
    <text evidence="5">The sequence shown here is derived from an EMBL/GenBank/DDBJ whole genome shotgun (WGS) entry which is preliminary data.</text>
</comment>
<accession>A0A9D1DBT4</accession>
<dbReference type="Gene3D" id="1.10.10.10">
    <property type="entry name" value="Winged helix-like DNA-binding domain superfamily/Winged helix DNA-binding domain"/>
    <property type="match status" value="1"/>
</dbReference>
<dbReference type="PANTHER" id="PTHR42756">
    <property type="entry name" value="TRANSCRIPTIONAL REGULATOR, MARR"/>
    <property type="match status" value="1"/>
</dbReference>
<reference evidence="5" key="2">
    <citation type="journal article" date="2021" name="PeerJ">
        <title>Extensive microbial diversity within the chicken gut microbiome revealed by metagenomics and culture.</title>
        <authorList>
            <person name="Gilroy R."/>
            <person name="Ravi A."/>
            <person name="Getino M."/>
            <person name="Pursley I."/>
            <person name="Horton D.L."/>
            <person name="Alikhan N.F."/>
            <person name="Baker D."/>
            <person name="Gharbi K."/>
            <person name="Hall N."/>
            <person name="Watson M."/>
            <person name="Adriaenssens E.M."/>
            <person name="Foster-Nyarko E."/>
            <person name="Jarju S."/>
            <person name="Secka A."/>
            <person name="Antonio M."/>
            <person name="Oren A."/>
            <person name="Chaudhuri R.R."/>
            <person name="La Ragione R."/>
            <person name="Hildebrand F."/>
            <person name="Pallen M.J."/>
        </authorList>
    </citation>
    <scope>NUCLEOTIDE SEQUENCE</scope>
    <source>
        <strain evidence="5">ChiW25-3613</strain>
    </source>
</reference>
<evidence type="ECO:0000256" key="1">
    <source>
        <dbReference type="ARBA" id="ARBA00023015"/>
    </source>
</evidence>
<dbReference type="Pfam" id="PF12802">
    <property type="entry name" value="MarR_2"/>
    <property type="match status" value="1"/>
</dbReference>
<gene>
    <name evidence="5" type="ORF">IAB90_04510</name>
</gene>
<evidence type="ECO:0000259" key="4">
    <source>
        <dbReference type="PROSITE" id="PS50995"/>
    </source>
</evidence>
<dbReference type="Proteomes" id="UP000824179">
    <property type="component" value="Unassembled WGS sequence"/>
</dbReference>
<dbReference type="AlphaFoldDB" id="A0A9D1DBT4"/>
<keyword evidence="3" id="KW-0804">Transcription</keyword>